<dbReference type="GO" id="GO:0005576">
    <property type="term" value="C:extracellular region"/>
    <property type="evidence" value="ECO:0007669"/>
    <property type="project" value="UniProtKB-SubCell"/>
</dbReference>
<evidence type="ECO:0000256" key="2">
    <source>
        <dbReference type="ARBA" id="ARBA00013091"/>
    </source>
</evidence>
<keyword evidence="6" id="KW-0378">Hydrolase</keyword>
<feature type="chain" id="PRO_5040803213" description="feruloyl esterase" evidence="10">
    <location>
        <begin position="19"/>
        <end position="326"/>
    </location>
</feature>
<sequence length="326" mass="36016">MHVSFIFTLTALVGIGSAKSGCGKAIPDEFPSPGSSKTLSLPNSDRSYRIHIPSTYQHDTKAPVYFSFCGAGKDGHEQEGLSQFSNPAFNPDGIAVYPETDNGVWLSNQYAHTSHPNDLDFTDELLTHLEESLCVDQSRIYANGKSNGGELTAVIACNATVGSRFAAFSVVSGAWHETGDVPGVGACEPAKRDEGYPFLIFHGTVDQTAPIEGDVEDEIVPIIDVLHNWAERNGCDKDQKWARNVTIHEDPLVKRAGWDCDGKTNIVEFYREGDNGHCWPCTHSNDDYATMGRDKCPMGHYVFNATEIIFEFYSRYQLNSQFQLEM</sequence>
<name>A0A9W4HIE8_PENOL</name>
<evidence type="ECO:0000256" key="8">
    <source>
        <dbReference type="ARBA" id="ARBA00023326"/>
    </source>
</evidence>
<evidence type="ECO:0000256" key="1">
    <source>
        <dbReference type="ARBA" id="ARBA00004613"/>
    </source>
</evidence>
<keyword evidence="3" id="KW-0964">Secreted</keyword>
<gene>
    <name evidence="11" type="ORF">POLS_LOCUS2464</name>
</gene>
<keyword evidence="5 10" id="KW-0732">Signal</keyword>
<evidence type="ECO:0000256" key="6">
    <source>
        <dbReference type="ARBA" id="ARBA00022801"/>
    </source>
</evidence>
<protein>
    <recommendedName>
        <fullName evidence="2">feruloyl esterase</fullName>
        <ecNumber evidence="2">3.1.1.73</ecNumber>
    </recommendedName>
</protein>
<proteinExistence type="predicted"/>
<organism evidence="11 12">
    <name type="scientific">Penicillium olsonii</name>
    <dbReference type="NCBI Taxonomy" id="99116"/>
    <lineage>
        <taxon>Eukaryota</taxon>
        <taxon>Fungi</taxon>
        <taxon>Dikarya</taxon>
        <taxon>Ascomycota</taxon>
        <taxon>Pezizomycotina</taxon>
        <taxon>Eurotiomycetes</taxon>
        <taxon>Eurotiomycetidae</taxon>
        <taxon>Eurotiales</taxon>
        <taxon>Aspergillaceae</taxon>
        <taxon>Penicillium</taxon>
    </lineage>
</organism>
<comment type="catalytic activity">
    <reaction evidence="9">
        <text>feruloyl-polysaccharide + H2O = ferulate + polysaccharide.</text>
        <dbReference type="EC" id="3.1.1.73"/>
    </reaction>
</comment>
<dbReference type="PANTHER" id="PTHR38050">
    <property type="match status" value="1"/>
</dbReference>
<evidence type="ECO:0000256" key="10">
    <source>
        <dbReference type="SAM" id="SignalP"/>
    </source>
</evidence>
<dbReference type="Proteomes" id="UP001153618">
    <property type="component" value="Unassembled WGS sequence"/>
</dbReference>
<evidence type="ECO:0000313" key="12">
    <source>
        <dbReference type="Proteomes" id="UP001153618"/>
    </source>
</evidence>
<dbReference type="OrthoDB" id="424610at2759"/>
<dbReference type="GO" id="GO:0030600">
    <property type="term" value="F:feruloyl esterase activity"/>
    <property type="evidence" value="ECO:0007669"/>
    <property type="project" value="UniProtKB-EC"/>
</dbReference>
<dbReference type="EC" id="3.1.1.73" evidence="2"/>
<evidence type="ECO:0000256" key="9">
    <source>
        <dbReference type="ARBA" id="ARBA00034075"/>
    </source>
</evidence>
<dbReference type="Gene3D" id="3.40.50.1820">
    <property type="entry name" value="alpha/beta hydrolase"/>
    <property type="match status" value="1"/>
</dbReference>
<dbReference type="AlphaFoldDB" id="A0A9W4HIE8"/>
<dbReference type="GO" id="GO:0072330">
    <property type="term" value="P:monocarboxylic acid biosynthetic process"/>
    <property type="evidence" value="ECO:0007669"/>
    <property type="project" value="UniProtKB-ARBA"/>
</dbReference>
<keyword evidence="12" id="KW-1185">Reference proteome</keyword>
<dbReference type="EMBL" id="CAJVOS010000015">
    <property type="protein sequence ID" value="CAG8023250.1"/>
    <property type="molecule type" value="Genomic_DNA"/>
</dbReference>
<dbReference type="SUPFAM" id="SSF53474">
    <property type="entry name" value="alpha/beta-Hydrolases"/>
    <property type="match status" value="1"/>
</dbReference>
<dbReference type="InterPro" id="IPR043595">
    <property type="entry name" value="FaeB/C/D"/>
</dbReference>
<keyword evidence="8" id="KW-0624">Polysaccharide degradation</keyword>
<feature type="signal peptide" evidence="10">
    <location>
        <begin position="1"/>
        <end position="18"/>
    </location>
</feature>
<dbReference type="InterPro" id="IPR029058">
    <property type="entry name" value="AB_hydrolase_fold"/>
</dbReference>
<comment type="subcellular location">
    <subcellularLocation>
        <location evidence="1">Secreted</location>
    </subcellularLocation>
</comment>
<evidence type="ECO:0000256" key="5">
    <source>
        <dbReference type="ARBA" id="ARBA00022729"/>
    </source>
</evidence>
<evidence type="ECO:0000256" key="4">
    <source>
        <dbReference type="ARBA" id="ARBA00022651"/>
    </source>
</evidence>
<evidence type="ECO:0000256" key="7">
    <source>
        <dbReference type="ARBA" id="ARBA00023277"/>
    </source>
</evidence>
<accession>A0A9W4HIE8</accession>
<keyword evidence="4" id="KW-0858">Xylan degradation</keyword>
<dbReference type="PANTHER" id="PTHR38050:SF2">
    <property type="entry name" value="FERULOYL ESTERASE C-RELATED"/>
    <property type="match status" value="1"/>
</dbReference>
<dbReference type="GO" id="GO:0017000">
    <property type="term" value="P:antibiotic biosynthetic process"/>
    <property type="evidence" value="ECO:0007669"/>
    <property type="project" value="UniProtKB-ARBA"/>
</dbReference>
<keyword evidence="7" id="KW-0119">Carbohydrate metabolism</keyword>
<dbReference type="GO" id="GO:0045493">
    <property type="term" value="P:xylan catabolic process"/>
    <property type="evidence" value="ECO:0007669"/>
    <property type="project" value="UniProtKB-KW"/>
</dbReference>
<evidence type="ECO:0000313" key="11">
    <source>
        <dbReference type="EMBL" id="CAG8023250.1"/>
    </source>
</evidence>
<reference evidence="11" key="1">
    <citation type="submission" date="2021-07" db="EMBL/GenBank/DDBJ databases">
        <authorList>
            <person name="Branca A.L. A."/>
        </authorList>
    </citation>
    <scope>NUCLEOTIDE SEQUENCE</scope>
</reference>
<comment type="caution">
    <text evidence="11">The sequence shown here is derived from an EMBL/GenBank/DDBJ whole genome shotgun (WGS) entry which is preliminary data.</text>
</comment>
<evidence type="ECO:0000256" key="3">
    <source>
        <dbReference type="ARBA" id="ARBA00022525"/>
    </source>
</evidence>